<dbReference type="eggNOG" id="ENOG503339H">
    <property type="taxonomic scope" value="Bacteria"/>
</dbReference>
<name>A0A059GCV8_9PROT</name>
<evidence type="ECO:0000313" key="4">
    <source>
        <dbReference type="Proteomes" id="UP000024942"/>
    </source>
</evidence>
<evidence type="ECO:0000313" key="3">
    <source>
        <dbReference type="EMBL" id="KDA04380.1"/>
    </source>
</evidence>
<evidence type="ECO:0000256" key="1">
    <source>
        <dbReference type="SAM" id="SignalP"/>
    </source>
</evidence>
<evidence type="ECO:0000259" key="2">
    <source>
        <dbReference type="Pfam" id="PF19780"/>
    </source>
</evidence>
<dbReference type="OrthoDB" id="5382295at2"/>
<comment type="caution">
    <text evidence="3">The sequence shown here is derived from an EMBL/GenBank/DDBJ whole genome shotgun (WGS) entry which is preliminary data.</text>
</comment>
<feature type="chain" id="PRO_5001578176" evidence="1">
    <location>
        <begin position="21"/>
        <end position="147"/>
    </location>
</feature>
<protein>
    <submittedName>
        <fullName evidence="3">Putative lipoprotein</fullName>
    </submittedName>
</protein>
<keyword evidence="4" id="KW-1185">Reference proteome</keyword>
<dbReference type="InterPro" id="IPR046232">
    <property type="entry name" value="DUF6265"/>
</dbReference>
<dbReference type="RefSeq" id="WP_051624392.1">
    <property type="nucleotide sequence ID" value="NZ_ARYL01000001.1"/>
</dbReference>
<feature type="domain" description="DUF6265" evidence="2">
    <location>
        <begin position="26"/>
        <end position="127"/>
    </location>
</feature>
<sequence>MKRLAALLLIAGCASAPSSAREASLDWLTGCWENADGSYREVWSPSEQGYYFGYAVSLKDGAVSFFEQTRIDPGPPAVMNAYPAGKGPSPFPEISRTDTSISFAEPAHDYPQLIVYRKTEAGLSARISLEDGSNAQDFDFGPCPIPR</sequence>
<proteinExistence type="predicted"/>
<dbReference type="STRING" id="1280953.HOC_00805"/>
<dbReference type="EMBL" id="ARYL01000001">
    <property type="protein sequence ID" value="KDA04380.1"/>
    <property type="molecule type" value="Genomic_DNA"/>
</dbReference>
<organism evidence="3 4">
    <name type="scientific">Hyphomonas oceanitis SCH89</name>
    <dbReference type="NCBI Taxonomy" id="1280953"/>
    <lineage>
        <taxon>Bacteria</taxon>
        <taxon>Pseudomonadati</taxon>
        <taxon>Pseudomonadota</taxon>
        <taxon>Alphaproteobacteria</taxon>
        <taxon>Hyphomonadales</taxon>
        <taxon>Hyphomonadaceae</taxon>
        <taxon>Hyphomonas</taxon>
    </lineage>
</organism>
<feature type="signal peptide" evidence="1">
    <location>
        <begin position="1"/>
        <end position="20"/>
    </location>
</feature>
<gene>
    <name evidence="3" type="ORF">HOC_00805</name>
</gene>
<accession>A0A059GCV8</accession>
<dbReference type="AlphaFoldDB" id="A0A059GCV8"/>
<dbReference type="PATRIC" id="fig|1280953.3.peg.159"/>
<reference evidence="3 4" key="1">
    <citation type="journal article" date="2014" name="Antonie Van Leeuwenhoek">
        <title>Hyphomonas beringensis sp. nov. and Hyphomonas chukchiensis sp. nov., isolated from surface seawater of the Bering Sea and Chukchi Sea.</title>
        <authorList>
            <person name="Li C."/>
            <person name="Lai Q."/>
            <person name="Li G."/>
            <person name="Dong C."/>
            <person name="Wang J."/>
            <person name="Liao Y."/>
            <person name="Shao Z."/>
        </authorList>
    </citation>
    <scope>NUCLEOTIDE SEQUENCE [LARGE SCALE GENOMIC DNA]</scope>
    <source>
        <strain evidence="3 4">SCH89</strain>
    </source>
</reference>
<dbReference type="Proteomes" id="UP000024942">
    <property type="component" value="Unassembled WGS sequence"/>
</dbReference>
<keyword evidence="1" id="KW-0732">Signal</keyword>
<dbReference type="Pfam" id="PF19780">
    <property type="entry name" value="DUF6265"/>
    <property type="match status" value="1"/>
</dbReference>
<keyword evidence="3" id="KW-0449">Lipoprotein</keyword>